<reference evidence="6 7" key="1">
    <citation type="submission" date="2018-08" db="EMBL/GenBank/DDBJ databases">
        <title>A genome reference for cultivated species of the human gut microbiota.</title>
        <authorList>
            <person name="Zou Y."/>
            <person name="Xue W."/>
            <person name="Luo G."/>
        </authorList>
    </citation>
    <scope>NUCLEOTIDE SEQUENCE [LARGE SCALE GENOMIC DNA]</scope>
    <source>
        <strain evidence="2 9">AF24-4</strain>
        <strain evidence="1 8">AF28-15</strain>
        <strain evidence="5 7">AM23-23AC</strain>
        <strain evidence="4 10">AM27-11</strain>
        <strain evidence="3 6">AM42-1AC</strain>
    </source>
</reference>
<evidence type="ECO:0000313" key="6">
    <source>
        <dbReference type="Proteomes" id="UP000283492"/>
    </source>
</evidence>
<evidence type="ECO:0000313" key="9">
    <source>
        <dbReference type="Proteomes" id="UP000285820"/>
    </source>
</evidence>
<evidence type="ECO:0000313" key="1">
    <source>
        <dbReference type="EMBL" id="RGQ42798.1"/>
    </source>
</evidence>
<name>A0A3R6DJB2_9FIRM</name>
<protein>
    <recommendedName>
        <fullName evidence="11">Immunity protein 30 domain-containing protein</fullName>
    </recommendedName>
</protein>
<accession>A0A3R6DJB2</accession>
<dbReference type="EMBL" id="QRHP01000050">
    <property type="protein sequence ID" value="RHF79616.1"/>
    <property type="molecule type" value="Genomic_DNA"/>
</dbReference>
<organism evidence="5 7">
    <name type="scientific">Roseburia inulinivorans</name>
    <dbReference type="NCBI Taxonomy" id="360807"/>
    <lineage>
        <taxon>Bacteria</taxon>
        <taxon>Bacillati</taxon>
        <taxon>Bacillota</taxon>
        <taxon>Clostridia</taxon>
        <taxon>Lachnospirales</taxon>
        <taxon>Lachnospiraceae</taxon>
        <taxon>Roseburia</taxon>
    </lineage>
</organism>
<comment type="caution">
    <text evidence="5">The sequence shown here is derived from an EMBL/GenBank/DDBJ whole genome shotgun (WGS) entry which is preliminary data.</text>
</comment>
<evidence type="ECO:0000313" key="2">
    <source>
        <dbReference type="EMBL" id="RGR63595.1"/>
    </source>
</evidence>
<evidence type="ECO:0008006" key="11">
    <source>
        <dbReference type="Google" id="ProtNLM"/>
    </source>
</evidence>
<dbReference type="Proteomes" id="UP000286271">
    <property type="component" value="Unassembled WGS sequence"/>
</dbReference>
<dbReference type="EMBL" id="QSFX01000063">
    <property type="protein sequence ID" value="RHA82195.1"/>
    <property type="molecule type" value="Genomic_DNA"/>
</dbReference>
<evidence type="ECO:0000313" key="10">
    <source>
        <dbReference type="Proteomes" id="UP000286271"/>
    </source>
</evidence>
<sequence>MYRELDNLLSEESTVDSWYDDGFLIAQSIMNDFSKDDWEKLSNDILNKDLEWKKKLVYCLDNQIIQEELEIIGKLLHTKDDELLEMCIDTLRSFDNEMGHSYIKMHPEIIKEAKERMDTAGNATKRMLQCFLEVFNIL</sequence>
<gene>
    <name evidence="5" type="ORF">DW654_17605</name>
    <name evidence="4" type="ORF">DW707_18005</name>
    <name evidence="3" type="ORF">DW914_18700</name>
    <name evidence="2" type="ORF">DWY29_16965</name>
    <name evidence="1" type="ORF">DWY96_17180</name>
</gene>
<dbReference type="Proteomes" id="UP000283738">
    <property type="component" value="Unassembled WGS sequence"/>
</dbReference>
<evidence type="ECO:0000313" key="5">
    <source>
        <dbReference type="EMBL" id="RHF79616.1"/>
    </source>
</evidence>
<evidence type="ECO:0000313" key="4">
    <source>
        <dbReference type="EMBL" id="RHE89716.1"/>
    </source>
</evidence>
<dbReference type="EMBL" id="QRTF01000068">
    <property type="protein sequence ID" value="RGQ42798.1"/>
    <property type="molecule type" value="Genomic_DNA"/>
</dbReference>
<dbReference type="RefSeq" id="WP_118112162.1">
    <property type="nucleotide sequence ID" value="NZ_CABJFX010000063.1"/>
</dbReference>
<evidence type="ECO:0000313" key="8">
    <source>
        <dbReference type="Proteomes" id="UP000283738"/>
    </source>
</evidence>
<evidence type="ECO:0000313" key="7">
    <source>
        <dbReference type="Proteomes" id="UP000283701"/>
    </source>
</evidence>
<dbReference type="Proteomes" id="UP000283701">
    <property type="component" value="Unassembled WGS sequence"/>
</dbReference>
<evidence type="ECO:0000313" key="3">
    <source>
        <dbReference type="EMBL" id="RHA82195.1"/>
    </source>
</evidence>
<dbReference type="Proteomes" id="UP000283492">
    <property type="component" value="Unassembled WGS sequence"/>
</dbReference>
<dbReference type="EMBL" id="QSKW01000060">
    <property type="protein sequence ID" value="RHE89716.1"/>
    <property type="molecule type" value="Genomic_DNA"/>
</dbReference>
<dbReference type="AlphaFoldDB" id="A0A3R6DJB2"/>
<dbReference type="Proteomes" id="UP000285820">
    <property type="component" value="Unassembled WGS sequence"/>
</dbReference>
<dbReference type="EMBL" id="QRUN01000058">
    <property type="protein sequence ID" value="RGR63595.1"/>
    <property type="molecule type" value="Genomic_DNA"/>
</dbReference>
<proteinExistence type="predicted"/>